<reference evidence="1 2" key="1">
    <citation type="journal article" date="2019" name="Int. J. Syst. Evol. Microbiol.">
        <title>The Global Catalogue of Microorganisms (GCM) 10K type strain sequencing project: providing services to taxonomists for standard genome sequencing and annotation.</title>
        <authorList>
            <consortium name="The Broad Institute Genomics Platform"/>
            <consortium name="The Broad Institute Genome Sequencing Center for Infectious Disease"/>
            <person name="Wu L."/>
            <person name="Ma J."/>
        </authorList>
    </citation>
    <scope>NUCLEOTIDE SEQUENCE [LARGE SCALE GENOMIC DNA]</scope>
    <source>
        <strain evidence="1 2">PSR21</strain>
    </source>
</reference>
<protein>
    <submittedName>
        <fullName evidence="1">DUF5811 family protein</fullName>
    </submittedName>
</protein>
<accession>A0ABD6A8H3</accession>
<sequence length="110" mass="11374">MHGNSPYAGNPTEADFTPEQVETLRADLTAMTESVRALLPDEFAVGSELREGLSGPEATVAVQPPVGRVVSTGVPTDATEEERVALIHELAAGAAIQVKHAVDDVAPTAG</sequence>
<dbReference type="InterPro" id="IPR043835">
    <property type="entry name" value="DUF5811"/>
</dbReference>
<dbReference type="Pfam" id="PF19128">
    <property type="entry name" value="DUF5811"/>
    <property type="match status" value="1"/>
</dbReference>
<dbReference type="Proteomes" id="UP001596547">
    <property type="component" value="Unassembled WGS sequence"/>
</dbReference>
<dbReference type="EMBL" id="JBHTBF010000002">
    <property type="protein sequence ID" value="MFC7316481.1"/>
    <property type="molecule type" value="Genomic_DNA"/>
</dbReference>
<comment type="caution">
    <text evidence="1">The sequence shown here is derived from an EMBL/GenBank/DDBJ whole genome shotgun (WGS) entry which is preliminary data.</text>
</comment>
<evidence type="ECO:0000313" key="2">
    <source>
        <dbReference type="Proteomes" id="UP001596547"/>
    </source>
</evidence>
<gene>
    <name evidence="1" type="ORF">ACFQPE_06670</name>
</gene>
<dbReference type="GeneID" id="79313800"/>
<proteinExistence type="predicted"/>
<dbReference type="AlphaFoldDB" id="A0ABD6A8H3"/>
<dbReference type="RefSeq" id="WP_276304262.1">
    <property type="nucleotide sequence ID" value="NZ_CP119992.1"/>
</dbReference>
<name>A0ABD6A8H3_9EURY</name>
<evidence type="ECO:0000313" key="1">
    <source>
        <dbReference type="EMBL" id="MFC7316481.1"/>
    </source>
</evidence>
<organism evidence="1 2">
    <name type="scientific">Halomarina halobia</name>
    <dbReference type="NCBI Taxonomy" id="3033386"/>
    <lineage>
        <taxon>Archaea</taxon>
        <taxon>Methanobacteriati</taxon>
        <taxon>Methanobacteriota</taxon>
        <taxon>Stenosarchaea group</taxon>
        <taxon>Halobacteria</taxon>
        <taxon>Halobacteriales</taxon>
        <taxon>Natronomonadaceae</taxon>
        <taxon>Halomarina</taxon>
    </lineage>
</organism>
<keyword evidence="2" id="KW-1185">Reference proteome</keyword>